<name>S8D581_9LAMI</name>
<comment type="caution">
    <text evidence="1">The sequence shown here is derived from an EMBL/GenBank/DDBJ whole genome shotgun (WGS) entry which is preliminary data.</text>
</comment>
<reference evidence="1 2" key="1">
    <citation type="journal article" date="2013" name="BMC Genomics">
        <title>The miniature genome of a carnivorous plant Genlisea aurea contains a low number of genes and short non-coding sequences.</title>
        <authorList>
            <person name="Leushkin E.V."/>
            <person name="Sutormin R.A."/>
            <person name="Nabieva E.R."/>
            <person name="Penin A.A."/>
            <person name="Kondrashov A.S."/>
            <person name="Logacheva M.D."/>
        </authorList>
    </citation>
    <scope>NUCLEOTIDE SEQUENCE [LARGE SCALE GENOMIC DNA]</scope>
</reference>
<organism evidence="1 2">
    <name type="scientific">Genlisea aurea</name>
    <dbReference type="NCBI Taxonomy" id="192259"/>
    <lineage>
        <taxon>Eukaryota</taxon>
        <taxon>Viridiplantae</taxon>
        <taxon>Streptophyta</taxon>
        <taxon>Embryophyta</taxon>
        <taxon>Tracheophyta</taxon>
        <taxon>Spermatophyta</taxon>
        <taxon>Magnoliopsida</taxon>
        <taxon>eudicotyledons</taxon>
        <taxon>Gunneridae</taxon>
        <taxon>Pentapetalae</taxon>
        <taxon>asterids</taxon>
        <taxon>lamiids</taxon>
        <taxon>Lamiales</taxon>
        <taxon>Lentibulariaceae</taxon>
        <taxon>Genlisea</taxon>
    </lineage>
</organism>
<evidence type="ECO:0000313" key="2">
    <source>
        <dbReference type="Proteomes" id="UP000015453"/>
    </source>
</evidence>
<dbReference type="Proteomes" id="UP000015453">
    <property type="component" value="Unassembled WGS sequence"/>
</dbReference>
<accession>S8D581</accession>
<protein>
    <submittedName>
        <fullName evidence="1">Uncharacterized protein</fullName>
    </submittedName>
</protein>
<dbReference type="AlphaFoldDB" id="S8D581"/>
<sequence length="101" mass="11792">MPIVSSDYDFGYDDKALFNCPTATPHTRLLVCLLESRLKPLKTDYRTNEQPHREYYDSLDPRDYGVYPVHDAIEDLREKFDSLAALHDRFLDTRPSRPSSL</sequence>
<gene>
    <name evidence="1" type="ORF">M569_00179</name>
</gene>
<keyword evidence="2" id="KW-1185">Reference proteome</keyword>
<evidence type="ECO:0000313" key="1">
    <source>
        <dbReference type="EMBL" id="EPS74585.1"/>
    </source>
</evidence>
<dbReference type="EMBL" id="AUSU01000039">
    <property type="protein sequence ID" value="EPS74585.1"/>
    <property type="molecule type" value="Genomic_DNA"/>
</dbReference>
<proteinExistence type="predicted"/>